<name>A0A3S5FGX9_9PLAT</name>
<organism evidence="1 2">
    <name type="scientific">Protopolystoma xenopodis</name>
    <dbReference type="NCBI Taxonomy" id="117903"/>
    <lineage>
        <taxon>Eukaryota</taxon>
        <taxon>Metazoa</taxon>
        <taxon>Spiralia</taxon>
        <taxon>Lophotrochozoa</taxon>
        <taxon>Platyhelminthes</taxon>
        <taxon>Monogenea</taxon>
        <taxon>Polyopisthocotylea</taxon>
        <taxon>Polystomatidea</taxon>
        <taxon>Polystomatidae</taxon>
        <taxon>Protopolystoma</taxon>
    </lineage>
</organism>
<dbReference type="Proteomes" id="UP000784294">
    <property type="component" value="Unassembled WGS sequence"/>
</dbReference>
<reference evidence="1" key="1">
    <citation type="submission" date="2018-11" db="EMBL/GenBank/DDBJ databases">
        <authorList>
            <consortium name="Pathogen Informatics"/>
        </authorList>
    </citation>
    <scope>NUCLEOTIDE SEQUENCE</scope>
</reference>
<dbReference type="EMBL" id="CAAALY010267444">
    <property type="protein sequence ID" value="VEL41005.1"/>
    <property type="molecule type" value="Genomic_DNA"/>
</dbReference>
<sequence length="91" mass="10487">MMALGLPPLRLNLHYRLGDYLVSPTKKTPFGQLSCYWGNLHTRQDVTTHCERLRRLHLPGVSNLIHPMTIKRPGYKILLLYGTRAKLLAFC</sequence>
<gene>
    <name evidence="1" type="ORF">PXEA_LOCUS34445</name>
</gene>
<dbReference type="AlphaFoldDB" id="A0A3S5FGX9"/>
<evidence type="ECO:0000313" key="1">
    <source>
        <dbReference type="EMBL" id="VEL41005.1"/>
    </source>
</evidence>
<proteinExistence type="predicted"/>
<protein>
    <submittedName>
        <fullName evidence="1">Uncharacterized protein</fullName>
    </submittedName>
</protein>
<comment type="caution">
    <text evidence="1">The sequence shown here is derived from an EMBL/GenBank/DDBJ whole genome shotgun (WGS) entry which is preliminary data.</text>
</comment>
<accession>A0A3S5FGX9</accession>
<keyword evidence="2" id="KW-1185">Reference proteome</keyword>
<evidence type="ECO:0000313" key="2">
    <source>
        <dbReference type="Proteomes" id="UP000784294"/>
    </source>
</evidence>